<evidence type="ECO:0000256" key="7">
    <source>
        <dbReference type="ARBA" id="ARBA00023136"/>
    </source>
</evidence>
<dbReference type="AlphaFoldDB" id="A0A6P8XPN1"/>
<proteinExistence type="inferred from homology"/>
<evidence type="ECO:0000259" key="12">
    <source>
        <dbReference type="PROSITE" id="PS50866"/>
    </source>
</evidence>
<dbReference type="CTD" id="32140"/>
<reference evidence="14" key="1">
    <citation type="submission" date="2025-08" db="UniProtKB">
        <authorList>
            <consortium name="RefSeq"/>
        </authorList>
    </citation>
    <scope>IDENTIFICATION</scope>
    <source>
        <strain evidence="14">15112-1751.03</strain>
        <tissue evidence="14">Whole Adult</tissue>
    </source>
</reference>
<dbReference type="Pfam" id="PF01105">
    <property type="entry name" value="EMP24_GP25L"/>
    <property type="match status" value="1"/>
</dbReference>
<dbReference type="GO" id="GO:0012505">
    <property type="term" value="C:endomembrane system"/>
    <property type="evidence" value="ECO:0007669"/>
    <property type="project" value="UniProtKB-SubCell"/>
</dbReference>
<dbReference type="InterPro" id="IPR015720">
    <property type="entry name" value="Emp24-like"/>
</dbReference>
<organism evidence="13 14">
    <name type="scientific">Drosophila albomicans</name>
    <name type="common">Fruit fly</name>
    <dbReference type="NCBI Taxonomy" id="7291"/>
    <lineage>
        <taxon>Eukaryota</taxon>
        <taxon>Metazoa</taxon>
        <taxon>Ecdysozoa</taxon>
        <taxon>Arthropoda</taxon>
        <taxon>Hexapoda</taxon>
        <taxon>Insecta</taxon>
        <taxon>Pterygota</taxon>
        <taxon>Neoptera</taxon>
        <taxon>Endopterygota</taxon>
        <taxon>Diptera</taxon>
        <taxon>Brachycera</taxon>
        <taxon>Muscomorpha</taxon>
        <taxon>Ephydroidea</taxon>
        <taxon>Drosophilidae</taxon>
        <taxon>Drosophila</taxon>
    </lineage>
</organism>
<evidence type="ECO:0000256" key="8">
    <source>
        <dbReference type="ARBA" id="ARBA00037847"/>
    </source>
</evidence>
<accession>A0A6P8XPN1</accession>
<keyword evidence="7 10" id="KW-0472">Membrane</keyword>
<evidence type="ECO:0000256" key="10">
    <source>
        <dbReference type="SAM" id="Phobius"/>
    </source>
</evidence>
<gene>
    <name evidence="14" type="primary">LOC117577765</name>
</gene>
<keyword evidence="3" id="KW-0217">Developmental protein</keyword>
<evidence type="ECO:0000256" key="1">
    <source>
        <dbReference type="ARBA" id="ARBA00004479"/>
    </source>
</evidence>
<evidence type="ECO:0000256" key="9">
    <source>
        <dbReference type="RuleBase" id="RU003827"/>
    </source>
</evidence>
<keyword evidence="4 9" id="KW-0812">Transmembrane</keyword>
<dbReference type="Proteomes" id="UP000515160">
    <property type="component" value="Chromosome X"/>
</dbReference>
<evidence type="ECO:0000256" key="4">
    <source>
        <dbReference type="ARBA" id="ARBA00022692"/>
    </source>
</evidence>
<evidence type="ECO:0000313" key="13">
    <source>
        <dbReference type="Proteomes" id="UP000515160"/>
    </source>
</evidence>
<evidence type="ECO:0000256" key="11">
    <source>
        <dbReference type="SAM" id="SignalP"/>
    </source>
</evidence>
<feature type="transmembrane region" description="Helical" evidence="10">
    <location>
        <begin position="187"/>
        <end position="209"/>
    </location>
</feature>
<evidence type="ECO:0000256" key="5">
    <source>
        <dbReference type="ARBA" id="ARBA00022729"/>
    </source>
</evidence>
<evidence type="ECO:0000313" key="14">
    <source>
        <dbReference type="RefSeq" id="XP_034118571.1"/>
    </source>
</evidence>
<evidence type="ECO:0000256" key="6">
    <source>
        <dbReference type="ARBA" id="ARBA00022989"/>
    </source>
</evidence>
<dbReference type="OrthoDB" id="62956at2759"/>
<dbReference type="RefSeq" id="XP_034118571.1">
    <property type="nucleotide sequence ID" value="XM_034262680.2"/>
</dbReference>
<comment type="subcellular location">
    <subcellularLocation>
        <location evidence="8">Endomembrane system</location>
        <topology evidence="8">Single-pass membrane protein</topology>
    </subcellularLocation>
    <subcellularLocation>
        <location evidence="1 9">Membrane</location>
        <topology evidence="1 9">Single-pass type I membrane protein</topology>
    </subcellularLocation>
</comment>
<dbReference type="SUPFAM" id="SSF101576">
    <property type="entry name" value="Supernatant protein factor (SPF), C-terminal domain"/>
    <property type="match status" value="1"/>
</dbReference>
<evidence type="ECO:0000256" key="2">
    <source>
        <dbReference type="ARBA" id="ARBA00007104"/>
    </source>
</evidence>
<dbReference type="GO" id="GO:0016020">
    <property type="term" value="C:membrane"/>
    <property type="evidence" value="ECO:0007669"/>
    <property type="project" value="UniProtKB-SubCell"/>
</dbReference>
<sequence length="226" mass="25641">MNMLHHQSNNNKNRSMINAIVLLGLLTTLLQCSNAVEFTFDLADNAEDCFYEEIKRNTSAYFEFQVSAGGQLDVDVVLKDPNNQIIYSLDRATFDSHQFTAETTGVYTACFSNKFSAFSHKIVYVDFQVGEEQALPGVDEHATVLTQMETSSQAIHKGLNDILDAQTHHRLREAQGFKRAELINQRVMVWASLETASVVLIGLVQILILRNFFTDRKPSQTRYERL</sequence>
<keyword evidence="5 11" id="KW-0732">Signal</keyword>
<keyword evidence="13" id="KW-1185">Reference proteome</keyword>
<feature type="signal peptide" evidence="11">
    <location>
        <begin position="1"/>
        <end position="35"/>
    </location>
</feature>
<dbReference type="PANTHER" id="PTHR22811">
    <property type="entry name" value="TRANSMEMBRANE EMP24 DOMAIN-CONTAINING PROTEIN"/>
    <property type="match status" value="1"/>
</dbReference>
<feature type="chain" id="PRO_5027658613" evidence="11">
    <location>
        <begin position="36"/>
        <end position="226"/>
    </location>
</feature>
<feature type="domain" description="GOLD" evidence="12">
    <location>
        <begin position="47"/>
        <end position="129"/>
    </location>
</feature>
<dbReference type="SMART" id="SM01190">
    <property type="entry name" value="EMP24_GP25L"/>
    <property type="match status" value="1"/>
</dbReference>
<evidence type="ECO:0000256" key="3">
    <source>
        <dbReference type="ARBA" id="ARBA00022473"/>
    </source>
</evidence>
<dbReference type="InterPro" id="IPR036598">
    <property type="entry name" value="GOLD_dom_sf"/>
</dbReference>
<protein>
    <submittedName>
        <fullName evidence="14">Transmembrane emp24 domain-containing protein 3</fullName>
    </submittedName>
</protein>
<keyword evidence="6 10" id="KW-1133">Transmembrane helix</keyword>
<name>A0A6P8XPN1_DROAB</name>
<comment type="similarity">
    <text evidence="2 9">Belongs to the EMP24/GP25L family.</text>
</comment>
<dbReference type="PROSITE" id="PS50866">
    <property type="entry name" value="GOLD"/>
    <property type="match status" value="1"/>
</dbReference>
<dbReference type="GeneID" id="117577765"/>
<dbReference type="InterPro" id="IPR009038">
    <property type="entry name" value="GOLD_dom"/>
</dbReference>